<accession>A0ABP0Q573</accession>
<feature type="region of interest" description="Disordered" evidence="1">
    <location>
        <begin position="810"/>
        <end position="869"/>
    </location>
</feature>
<evidence type="ECO:0000313" key="3">
    <source>
        <dbReference type="Proteomes" id="UP001642464"/>
    </source>
</evidence>
<sequence>MTEAKRLADEAIQKNGTEGGRKEDQLETLKQENLVLKARMTAMELSHGQLVTLAQNAMKTACENRQALMVLQHDMLGKAARKQKKHKKNHTHDTDEEEDVKEQKFRPIPAKVEEQDSDTPGEVNEEKMEKRKDRTKDERKEVHGNDESDHKDGTSDATEHHATSEDEQMRLSPTSDANKTEYESDDVKSEPTILPEAQGLPLTSKAEAQDGWFYFAAFPVNLIGDVTDGYSYLFARMVEIFLEKEEPVNFTTGFPCLSSGGMFLCKGNFEAVLSDEKSITALWSLRGASGTKPCCFCQNVVGHMTRDKVEDNAWLVHYSCSSPRRFAKHTSSTFTEMRDKLENVSGNKQNCQKLGQVYGLTFKSTGILWHPTLRDKVCPVRQTVYDWMHILVASGGVCQYECNEYVKVLKEQGILPGQLDAFATQVTFPKKHQRLPKKFFQERVNWEDNTVLKAFAGETLLVVDTLVLFNRIVLEPLGVLQDHRECLELVASILGILSGGTAAHQFQHELKQKIARHNKLFDKLYSECAKPKFHWLFHVPENIGKIGRSLACFNPERKHRCAKTVAAFVHNQFLQVNLAMRIGNECLENFNDQKICQETFLEGKGRDASQWDDMLGQNLGKKARLYSMTAESVAPSSESEVGDKVGDAMLQTEEEIAENHCCTCRKPVDYENSLVIVRANGKSPDIRRCRSCHNVRSAINRLTKNHGSLVKDFSKVSGSKLEAFYKDHGHLRGDDLRVKVEEVVQDWKTSTTRIEFNQEAEYLDEDALRKKYVDKPEIAENIILNGKRFFCPVKKLTLYADPSYKSKVQDAIEHGTSHKRKGQAALKDDAQSDEPLPKKGRGNKGKAKGKAEGKDDSNEPKLKAGEKKKLTKKIEAAVAKSAVLKDHIDRANRFGDMIPKYVLDAGHKVLGEMMTVTHNAEEKLESGTGAIQPVLDDIEKHIEVVNEATQRIKAQMDSAAAFK</sequence>
<proteinExistence type="predicted"/>
<feature type="compositionally biased region" description="Basic residues" evidence="1">
    <location>
        <begin position="79"/>
        <end position="90"/>
    </location>
</feature>
<organism evidence="2 3">
    <name type="scientific">Durusdinium trenchii</name>
    <dbReference type="NCBI Taxonomy" id="1381693"/>
    <lineage>
        <taxon>Eukaryota</taxon>
        <taxon>Sar</taxon>
        <taxon>Alveolata</taxon>
        <taxon>Dinophyceae</taxon>
        <taxon>Suessiales</taxon>
        <taxon>Symbiodiniaceae</taxon>
        <taxon>Durusdinium</taxon>
    </lineage>
</organism>
<feature type="compositionally biased region" description="Basic and acidic residues" evidence="1">
    <location>
        <begin position="124"/>
        <end position="169"/>
    </location>
</feature>
<feature type="compositionally biased region" description="Basic residues" evidence="1">
    <location>
        <begin position="838"/>
        <end position="848"/>
    </location>
</feature>
<feature type="region of interest" description="Disordered" evidence="1">
    <location>
        <begin position="1"/>
        <end position="26"/>
    </location>
</feature>
<keyword evidence="3" id="KW-1185">Reference proteome</keyword>
<dbReference type="EMBL" id="CAXAMM010038925">
    <property type="protein sequence ID" value="CAK9082145.1"/>
    <property type="molecule type" value="Genomic_DNA"/>
</dbReference>
<name>A0ABP0Q573_9DINO</name>
<comment type="caution">
    <text evidence="2">The sequence shown here is derived from an EMBL/GenBank/DDBJ whole genome shotgun (WGS) entry which is preliminary data.</text>
</comment>
<evidence type="ECO:0000256" key="1">
    <source>
        <dbReference type="SAM" id="MobiDB-lite"/>
    </source>
</evidence>
<reference evidence="2 3" key="1">
    <citation type="submission" date="2024-02" db="EMBL/GenBank/DDBJ databases">
        <authorList>
            <person name="Chen Y."/>
            <person name="Shah S."/>
            <person name="Dougan E. K."/>
            <person name="Thang M."/>
            <person name="Chan C."/>
        </authorList>
    </citation>
    <scope>NUCLEOTIDE SEQUENCE [LARGE SCALE GENOMIC DNA]</scope>
</reference>
<evidence type="ECO:0000313" key="2">
    <source>
        <dbReference type="EMBL" id="CAK9082145.1"/>
    </source>
</evidence>
<feature type="compositionally biased region" description="Basic and acidic residues" evidence="1">
    <location>
        <begin position="178"/>
        <end position="189"/>
    </location>
</feature>
<feature type="compositionally biased region" description="Basic and acidic residues" evidence="1">
    <location>
        <begin position="849"/>
        <end position="869"/>
    </location>
</feature>
<protein>
    <submittedName>
        <fullName evidence="2">MBD domain-containing protein</fullName>
    </submittedName>
</protein>
<dbReference type="Proteomes" id="UP001642464">
    <property type="component" value="Unassembled WGS sequence"/>
</dbReference>
<feature type="region of interest" description="Disordered" evidence="1">
    <location>
        <begin position="78"/>
        <end position="193"/>
    </location>
</feature>
<feature type="compositionally biased region" description="Basic and acidic residues" evidence="1">
    <location>
        <begin position="1"/>
        <end position="12"/>
    </location>
</feature>
<gene>
    <name evidence="2" type="ORF">SCF082_LOCUS39062</name>
</gene>